<accession>A0ACC3C5T0</accession>
<comment type="caution">
    <text evidence="1">The sequence shown here is derived from an EMBL/GenBank/DDBJ whole genome shotgun (WGS) entry which is preliminary data.</text>
</comment>
<protein>
    <submittedName>
        <fullName evidence="1">Uncharacterized protein</fullName>
    </submittedName>
</protein>
<proteinExistence type="predicted"/>
<sequence>MVPPLRCRRPWTAASVVAAAATSAAALSEAVAAAATAALLGGVTAAASTTLPSGMAPPLFTPPPPHSSLARRAVPPMGVNTWNTFRCAVNESLIRGLADAMATRGSPTLREAGYEYLIIDDCWQGDRDAVTGEIAANASRFPSGMAAVAAYVHHRGLRFGLYSDVGAHTCAGRPGALGHEAHDAATYAKWGVDYLKVDFCEASTEDPVAHYRTISDALGDVATRRVFLAACSWGRGSPWTWGATVGADSWRTGPDVLPFWSASTKAAVAPAYVAAGGWAEAGRRLATSHAVLQAADRVAGLGRYAGPAIGWNDPDMLVVGVDGMTAEDSPPPGARRWGGLTPPQAASHLALWAVAAAPLILGADVAALSPSLHALVTNPELIAVAQDPGGVPGRVVWTASTRDWAAGRPPPAGADADVDVWVRPLTGGTRGGARGGVQYAVLAVNRDAVRAVTLDGPPWAAILPSWAMGDAAAPAGGWCAANGSATAATAAATAVPLTLTDVWGGHVTAATAAERWSPRLPPGGCAFVRVSIEGGGAGAAARRHAHRLAAAGAVFAGALLVAAVGGAAVAVALIRGGRGAGAGTTWPTGAAASAAATTAGGREGARTDGEDAPFLARGGHVDGGGGTAARGTPGRAGGGGGEVFG</sequence>
<evidence type="ECO:0000313" key="2">
    <source>
        <dbReference type="Proteomes" id="UP000798662"/>
    </source>
</evidence>
<name>A0ACC3C5T0_PYRYE</name>
<evidence type="ECO:0000313" key="1">
    <source>
        <dbReference type="EMBL" id="KAK1865480.1"/>
    </source>
</evidence>
<keyword evidence="2" id="KW-1185">Reference proteome</keyword>
<organism evidence="1 2">
    <name type="scientific">Pyropia yezoensis</name>
    <name type="common">Susabi-nori</name>
    <name type="synonym">Porphyra yezoensis</name>
    <dbReference type="NCBI Taxonomy" id="2788"/>
    <lineage>
        <taxon>Eukaryota</taxon>
        <taxon>Rhodophyta</taxon>
        <taxon>Bangiophyceae</taxon>
        <taxon>Bangiales</taxon>
        <taxon>Bangiaceae</taxon>
        <taxon>Pyropia</taxon>
    </lineage>
</organism>
<dbReference type="EMBL" id="CM020619">
    <property type="protein sequence ID" value="KAK1865480.1"/>
    <property type="molecule type" value="Genomic_DNA"/>
</dbReference>
<reference evidence="1" key="1">
    <citation type="submission" date="2019-11" db="EMBL/GenBank/DDBJ databases">
        <title>Nori genome reveals adaptations in red seaweeds to the harsh intertidal environment.</title>
        <authorList>
            <person name="Wang D."/>
            <person name="Mao Y."/>
        </authorList>
    </citation>
    <scope>NUCLEOTIDE SEQUENCE</scope>
    <source>
        <tissue evidence="1">Gametophyte</tissue>
    </source>
</reference>
<dbReference type="Proteomes" id="UP000798662">
    <property type="component" value="Chromosome 2"/>
</dbReference>
<gene>
    <name evidence="1" type="ORF">I4F81_008011</name>
</gene>